<accession>A0ABU0DMY7</accession>
<organism evidence="1 2">
    <name type="scientific">Ancylobacter vacuolatus</name>
    <dbReference type="NCBI Taxonomy" id="223389"/>
    <lineage>
        <taxon>Bacteria</taxon>
        <taxon>Pseudomonadati</taxon>
        <taxon>Pseudomonadota</taxon>
        <taxon>Alphaproteobacteria</taxon>
        <taxon>Hyphomicrobiales</taxon>
        <taxon>Xanthobacteraceae</taxon>
        <taxon>Ancylobacter</taxon>
    </lineage>
</organism>
<comment type="caution">
    <text evidence="1">The sequence shown here is derived from an EMBL/GenBank/DDBJ whole genome shotgun (WGS) entry which is preliminary data.</text>
</comment>
<dbReference type="EMBL" id="JAUSUH010000012">
    <property type="protein sequence ID" value="MDQ0349817.1"/>
    <property type="molecule type" value="Genomic_DNA"/>
</dbReference>
<sequence length="289" mass="33805">MRRDRSSKPRRSTTFHRFETREKVLREDKKRARLLRKTAANIPVSGNVPVLSGARELRRLAARLERVQEGRIPRTLASSRKMRRVRRKVFRAIMQEFEVFEDEEVRTFTVISRSWCIDPERLQILTAKHLKRQFLSHLERSGISSIEGCLVAFIHGEFEPTSGLFQLHLHGMGTRKKVRALHRLKGNWGYLKTVTGSHPIRVEMVRNRAAQVSYLLKSYWPSRAVREVDGVQRRNRDKRRIPEPYHSEVLCWFHRQTLGDMTIVQGGRFLPNGELRLSCPVVDDADSDF</sequence>
<dbReference type="Proteomes" id="UP001238467">
    <property type="component" value="Unassembled WGS sequence"/>
</dbReference>
<reference evidence="1 2" key="1">
    <citation type="submission" date="2023-07" db="EMBL/GenBank/DDBJ databases">
        <title>Genomic Encyclopedia of Type Strains, Phase IV (KMG-IV): sequencing the most valuable type-strain genomes for metagenomic binning, comparative biology and taxonomic classification.</title>
        <authorList>
            <person name="Goeker M."/>
        </authorList>
    </citation>
    <scope>NUCLEOTIDE SEQUENCE [LARGE SCALE GENOMIC DNA]</scope>
    <source>
        <strain evidence="1 2">DSM 1277</strain>
    </source>
</reference>
<dbReference type="RefSeq" id="WP_307063831.1">
    <property type="nucleotide sequence ID" value="NZ_JAUSUH010000012.1"/>
</dbReference>
<evidence type="ECO:0000313" key="2">
    <source>
        <dbReference type="Proteomes" id="UP001238467"/>
    </source>
</evidence>
<keyword evidence="2" id="KW-1185">Reference proteome</keyword>
<evidence type="ECO:0000313" key="1">
    <source>
        <dbReference type="EMBL" id="MDQ0349817.1"/>
    </source>
</evidence>
<gene>
    <name evidence="1" type="ORF">J2S76_004268</name>
</gene>
<protein>
    <recommendedName>
        <fullName evidence="3">Replication initiation protein</fullName>
    </recommendedName>
</protein>
<evidence type="ECO:0008006" key="3">
    <source>
        <dbReference type="Google" id="ProtNLM"/>
    </source>
</evidence>
<proteinExistence type="predicted"/>
<name>A0ABU0DMY7_9HYPH</name>